<evidence type="ECO:0008006" key="4">
    <source>
        <dbReference type="Google" id="ProtNLM"/>
    </source>
</evidence>
<evidence type="ECO:0000313" key="3">
    <source>
        <dbReference type="Proteomes" id="UP000425960"/>
    </source>
</evidence>
<reference evidence="2 3" key="1">
    <citation type="submission" date="2019-11" db="EMBL/GenBank/DDBJ databases">
        <title>Comparative genomics of hydrocarbon-degrading Desulfosarcina strains.</title>
        <authorList>
            <person name="Watanabe M."/>
            <person name="Kojima H."/>
            <person name="Fukui M."/>
        </authorList>
    </citation>
    <scope>NUCLEOTIDE SEQUENCE [LARGE SCALE GENOMIC DNA]</scope>
    <source>
        <strain evidence="2 3">28bB2T</strain>
    </source>
</reference>
<accession>A0A5K7ZX78</accession>
<dbReference type="Proteomes" id="UP000425960">
    <property type="component" value="Chromosome"/>
</dbReference>
<dbReference type="EMBL" id="AP021876">
    <property type="protein sequence ID" value="BBO84859.1"/>
    <property type="molecule type" value="Genomic_DNA"/>
</dbReference>
<dbReference type="AlphaFoldDB" id="A0A5K7ZX78"/>
<protein>
    <recommendedName>
        <fullName evidence="4">DUF4384 domain-containing protein</fullName>
    </recommendedName>
</protein>
<proteinExistence type="predicted"/>
<keyword evidence="1" id="KW-0472">Membrane</keyword>
<gene>
    <name evidence="2" type="ORF">DSCO28_54250</name>
</gene>
<sequence>MMQTHFAYPNVLPREQRFVGCGRYRVMNPKDGHPENYYSVEETPNTPNRMVLEHAMQTLGPESYAAAKTIYERRDLPSQKYQGDSLDLAYLLAHIHRGRNLKNKLSGDIWCTGVVQTSDGKPILRKVDPTGFELKLDAFLASENEDDIFIVPAANINTKIKDHASFKGVACYTLGQFANLNAKNQTTQSDKLIIKVLPNELPNLMESLFLSKSIKNHKKKWLLSLSIIILIVSLFWIFIVTPKTAISEDEIRSLIFNGEFDEAKNKLAQADGNQLWAVQISAALNEKLDADVHLIFRRNDNSLVHQTDSESTGDLILTHRDYYRIKINLSKTEYPLYLYLFQFDTMGNLDRLFPSRLWETSNPVNQTTTALFVPSDPKDWLYLSELDRGTKGLIREQVILILSPWPAVDLETLYEKFQLAADNGHRRLILESFLERLNVREKATALSMAVKRIIFWHGK</sequence>
<name>A0A5K7ZX78_9BACT</name>
<keyword evidence="1" id="KW-0812">Transmembrane</keyword>
<keyword evidence="1" id="KW-1133">Transmembrane helix</keyword>
<evidence type="ECO:0000256" key="1">
    <source>
        <dbReference type="SAM" id="Phobius"/>
    </source>
</evidence>
<evidence type="ECO:0000313" key="2">
    <source>
        <dbReference type="EMBL" id="BBO84859.1"/>
    </source>
</evidence>
<dbReference type="KEGG" id="dov:DSCO28_54250"/>
<feature type="transmembrane region" description="Helical" evidence="1">
    <location>
        <begin position="221"/>
        <end position="239"/>
    </location>
</feature>
<organism evidence="2 3">
    <name type="scientific">Desulfosarcina ovata subsp. sediminis</name>
    <dbReference type="NCBI Taxonomy" id="885957"/>
    <lineage>
        <taxon>Bacteria</taxon>
        <taxon>Pseudomonadati</taxon>
        <taxon>Thermodesulfobacteriota</taxon>
        <taxon>Desulfobacteria</taxon>
        <taxon>Desulfobacterales</taxon>
        <taxon>Desulfosarcinaceae</taxon>
        <taxon>Desulfosarcina</taxon>
    </lineage>
</organism>